<evidence type="ECO:0000256" key="4">
    <source>
        <dbReference type="SAM" id="Coils"/>
    </source>
</evidence>
<feature type="modified residue" description="4-aspartylphosphate" evidence="3">
    <location>
        <position position="306"/>
    </location>
</feature>
<keyword evidence="2" id="KW-0902">Two-component regulatory system</keyword>
<evidence type="ECO:0000313" key="7">
    <source>
        <dbReference type="EMBL" id="SFU65231.1"/>
    </source>
</evidence>
<dbReference type="EMBL" id="FPBP01000005">
    <property type="protein sequence ID" value="SFU65231.1"/>
    <property type="molecule type" value="Genomic_DNA"/>
</dbReference>
<evidence type="ECO:0000259" key="6">
    <source>
        <dbReference type="PROSITE" id="PS50110"/>
    </source>
</evidence>
<evidence type="ECO:0000256" key="5">
    <source>
        <dbReference type="SAM" id="Phobius"/>
    </source>
</evidence>
<dbReference type="SUPFAM" id="SSF52172">
    <property type="entry name" value="CheY-like"/>
    <property type="match status" value="1"/>
</dbReference>
<evidence type="ECO:0000256" key="3">
    <source>
        <dbReference type="PROSITE-ProRule" id="PRU00169"/>
    </source>
</evidence>
<keyword evidence="5" id="KW-0472">Membrane</keyword>
<keyword evidence="8" id="KW-1185">Reference proteome</keyword>
<dbReference type="Proteomes" id="UP000198693">
    <property type="component" value="Unassembled WGS sequence"/>
</dbReference>
<dbReference type="RefSeq" id="WP_175507836.1">
    <property type="nucleotide sequence ID" value="NZ_FPBP01000005.1"/>
</dbReference>
<evidence type="ECO:0000256" key="2">
    <source>
        <dbReference type="ARBA" id="ARBA00023012"/>
    </source>
</evidence>
<dbReference type="PANTHER" id="PTHR45339:SF1">
    <property type="entry name" value="HYBRID SIGNAL TRANSDUCTION HISTIDINE KINASE J"/>
    <property type="match status" value="1"/>
</dbReference>
<dbReference type="SMART" id="SM00448">
    <property type="entry name" value="REC"/>
    <property type="match status" value="1"/>
</dbReference>
<sequence>MRAETSKERLWARLVKPLLWPVLWAQALLVTLCVLVCLSLWWAIPHSVSWSFTVWLGLALLAGSSLNVMIFLVMLRHRLAAREESLVELLEDNERWLEEVERREGRFLMLGGVPVDLRDRIIRLLVGMRAFYDTHLSSPAAAVFDSSEEHAKLVEALESRERRLEQLLVGQQRAREESRLKSGYLNHLQRELEPLMASLDSMLIHAPGSAAHESALASTQTLQDFRERLKDISVLVSNLTGEVPTRRDRESRQRQLRVLIVDDGPVNLMLARKVLEGQGFIVEAVTSGTEALERERQVYFDLVLMDIYMADMDGVATSYQWREYEACRQDAHRSILVALTANASDEDRHRFREAGMDDCLAKPYRPQALVELVRHWLPGRVENVGNA</sequence>
<dbReference type="Gene3D" id="3.40.50.2300">
    <property type="match status" value="1"/>
</dbReference>
<dbReference type="PROSITE" id="PS50110">
    <property type="entry name" value="RESPONSE_REGULATORY"/>
    <property type="match status" value="1"/>
</dbReference>
<dbReference type="InterPro" id="IPR001789">
    <property type="entry name" value="Sig_transdc_resp-reg_receiver"/>
</dbReference>
<evidence type="ECO:0000313" key="8">
    <source>
        <dbReference type="Proteomes" id="UP000198693"/>
    </source>
</evidence>
<evidence type="ECO:0000256" key="1">
    <source>
        <dbReference type="ARBA" id="ARBA00022553"/>
    </source>
</evidence>
<accession>A0A1I7HX82</accession>
<dbReference type="CDD" id="cd17546">
    <property type="entry name" value="REC_hyHK_CKI1_RcsC-like"/>
    <property type="match status" value="1"/>
</dbReference>
<dbReference type="Pfam" id="PF00072">
    <property type="entry name" value="Response_reg"/>
    <property type="match status" value="1"/>
</dbReference>
<protein>
    <submittedName>
        <fullName evidence="7">CheY chemotaxis protein or a CheY-like REC (Receiver) domain</fullName>
    </submittedName>
</protein>
<dbReference type="GO" id="GO:0000160">
    <property type="term" value="P:phosphorelay signal transduction system"/>
    <property type="evidence" value="ECO:0007669"/>
    <property type="project" value="UniProtKB-KW"/>
</dbReference>
<proteinExistence type="predicted"/>
<dbReference type="STRING" id="463301.SAMN04487955_105158"/>
<dbReference type="PANTHER" id="PTHR45339">
    <property type="entry name" value="HYBRID SIGNAL TRANSDUCTION HISTIDINE KINASE J"/>
    <property type="match status" value="1"/>
</dbReference>
<keyword evidence="1 3" id="KW-0597">Phosphoprotein</keyword>
<name>A0A1I7HX82_9GAMM</name>
<keyword evidence="5" id="KW-0812">Transmembrane</keyword>
<feature type="transmembrane region" description="Helical" evidence="5">
    <location>
        <begin position="21"/>
        <end position="44"/>
    </location>
</feature>
<feature type="domain" description="Response regulatory" evidence="6">
    <location>
        <begin position="257"/>
        <end position="377"/>
    </location>
</feature>
<feature type="transmembrane region" description="Helical" evidence="5">
    <location>
        <begin position="50"/>
        <end position="75"/>
    </location>
</feature>
<dbReference type="InterPro" id="IPR011006">
    <property type="entry name" value="CheY-like_superfamily"/>
</dbReference>
<keyword evidence="5" id="KW-1133">Transmembrane helix</keyword>
<gene>
    <name evidence="7" type="ORF">SAMN04487955_105158</name>
</gene>
<keyword evidence="4" id="KW-0175">Coiled coil</keyword>
<reference evidence="8" key="1">
    <citation type="submission" date="2016-10" db="EMBL/GenBank/DDBJ databases">
        <authorList>
            <person name="Varghese N."/>
            <person name="Submissions S."/>
        </authorList>
    </citation>
    <scope>NUCLEOTIDE SEQUENCE [LARGE SCALE GENOMIC DNA]</scope>
    <source>
        <strain evidence="8">CGMCC 1.6981</strain>
    </source>
</reference>
<organism evidence="7 8">
    <name type="scientific">Halomonas korlensis</name>
    <dbReference type="NCBI Taxonomy" id="463301"/>
    <lineage>
        <taxon>Bacteria</taxon>
        <taxon>Pseudomonadati</taxon>
        <taxon>Pseudomonadota</taxon>
        <taxon>Gammaproteobacteria</taxon>
        <taxon>Oceanospirillales</taxon>
        <taxon>Halomonadaceae</taxon>
        <taxon>Halomonas</taxon>
    </lineage>
</organism>
<dbReference type="AlphaFoldDB" id="A0A1I7HX82"/>
<feature type="coiled-coil region" evidence="4">
    <location>
        <begin position="147"/>
        <end position="174"/>
    </location>
</feature>
<feature type="coiled-coil region" evidence="4">
    <location>
        <begin position="79"/>
        <end position="106"/>
    </location>
</feature>